<dbReference type="InterPro" id="IPR004130">
    <property type="entry name" value="Gpn"/>
</dbReference>
<comment type="similarity">
    <text evidence="1">Belongs to the GPN-loop GTPase family.</text>
</comment>
<keyword evidence="6" id="KW-1185">Reference proteome</keyword>
<dbReference type="CDD" id="cd00882">
    <property type="entry name" value="Ras_like_GTPase"/>
    <property type="match status" value="1"/>
</dbReference>
<accession>A0ABX0ZWC4</accession>
<name>A0ABX0ZWC4_9ACTN</name>
<dbReference type="Pfam" id="PF03029">
    <property type="entry name" value="ATP_bind_1"/>
    <property type="match status" value="1"/>
</dbReference>
<gene>
    <name evidence="5" type="ORF">HCN08_21725</name>
</gene>
<dbReference type="EMBL" id="JAATEJ010000018">
    <property type="protein sequence ID" value="NJP46004.1"/>
    <property type="molecule type" value="Genomic_DNA"/>
</dbReference>
<evidence type="ECO:0000313" key="5">
    <source>
        <dbReference type="EMBL" id="NJP46004.1"/>
    </source>
</evidence>
<evidence type="ECO:0000256" key="1">
    <source>
        <dbReference type="ARBA" id="ARBA00005290"/>
    </source>
</evidence>
<sequence>MHSNSSDGHYLDAGVTPVKLVVMGPFAVGKTTFVGAVSEIKPASTEERLTQAGELVDDLRGLEDKDTTTVAHDFGRLTLTEDIVLYLFGTPGQPRFAAMIEDLMYGALGGVVLVDTRRVAESWDAMERLEEAGLAYVLAVNEFPNSPKYTEAELRTALDLDPWTPLVMCDVRKRESAKAVLIALVSHLLSRSSLEPAS</sequence>
<keyword evidence="3" id="KW-0378">Hydrolase</keyword>
<dbReference type="Proteomes" id="UP000734511">
    <property type="component" value="Unassembled WGS sequence"/>
</dbReference>
<dbReference type="PANTHER" id="PTHR42708:SF1">
    <property type="entry name" value="GLIDING MOTILITY PROTEIN MGLA"/>
    <property type="match status" value="1"/>
</dbReference>
<dbReference type="InterPro" id="IPR027417">
    <property type="entry name" value="P-loop_NTPase"/>
</dbReference>
<reference evidence="5 6" key="1">
    <citation type="submission" date="2020-03" db="EMBL/GenBank/DDBJ databases">
        <title>WGS of actinomycetes isolated from Thailand.</title>
        <authorList>
            <person name="Thawai C."/>
        </authorList>
    </citation>
    <scope>NUCLEOTIDE SEQUENCE [LARGE SCALE GENOMIC DNA]</scope>
    <source>
        <strain evidence="5 6">PRB2-1</strain>
    </source>
</reference>
<evidence type="ECO:0000256" key="4">
    <source>
        <dbReference type="ARBA" id="ARBA00023134"/>
    </source>
</evidence>
<evidence type="ECO:0000256" key="3">
    <source>
        <dbReference type="ARBA" id="ARBA00022801"/>
    </source>
</evidence>
<keyword evidence="4" id="KW-0342">GTP-binding</keyword>
<evidence type="ECO:0000313" key="6">
    <source>
        <dbReference type="Proteomes" id="UP000734511"/>
    </source>
</evidence>
<keyword evidence="2" id="KW-0547">Nucleotide-binding</keyword>
<dbReference type="Gene3D" id="3.40.50.300">
    <property type="entry name" value="P-loop containing nucleotide triphosphate hydrolases"/>
    <property type="match status" value="1"/>
</dbReference>
<protein>
    <submittedName>
        <fullName evidence="5">ATP/GTP-binding protein</fullName>
    </submittedName>
</protein>
<evidence type="ECO:0000256" key="2">
    <source>
        <dbReference type="ARBA" id="ARBA00022741"/>
    </source>
</evidence>
<dbReference type="PANTHER" id="PTHR42708">
    <property type="entry name" value="ATP/GTP-BINDING PROTEIN-RELATED"/>
    <property type="match status" value="1"/>
</dbReference>
<dbReference type="InterPro" id="IPR052705">
    <property type="entry name" value="Gliding_Motility_GTPase"/>
</dbReference>
<comment type="caution">
    <text evidence="5">The sequence shown here is derived from an EMBL/GenBank/DDBJ whole genome shotgun (WGS) entry which is preliminary data.</text>
</comment>
<proteinExistence type="inferred from homology"/>
<dbReference type="RefSeq" id="WP_167984857.1">
    <property type="nucleotide sequence ID" value="NZ_JAATEJ010000018.1"/>
</dbReference>
<dbReference type="SUPFAM" id="SSF52540">
    <property type="entry name" value="P-loop containing nucleoside triphosphate hydrolases"/>
    <property type="match status" value="1"/>
</dbReference>
<organism evidence="5 6">
    <name type="scientific">Actinacidiphila epipremni</name>
    <dbReference type="NCBI Taxonomy" id="2053013"/>
    <lineage>
        <taxon>Bacteria</taxon>
        <taxon>Bacillati</taxon>
        <taxon>Actinomycetota</taxon>
        <taxon>Actinomycetes</taxon>
        <taxon>Kitasatosporales</taxon>
        <taxon>Streptomycetaceae</taxon>
        <taxon>Actinacidiphila</taxon>
    </lineage>
</organism>